<dbReference type="EMBL" id="JAANIT010006209">
    <property type="protein sequence ID" value="KAG1530825.1"/>
    <property type="molecule type" value="Genomic_DNA"/>
</dbReference>
<protein>
    <submittedName>
        <fullName evidence="1">Uncharacterized protein</fullName>
    </submittedName>
</protein>
<comment type="caution">
    <text evidence="1">The sequence shown here is derived from an EMBL/GenBank/DDBJ whole genome shotgun (WGS) entry which is preliminary data.</text>
</comment>
<reference evidence="1" key="1">
    <citation type="journal article" date="2020" name="Microb. Genom.">
        <title>Genetic diversity of clinical and environmental Mucorales isolates obtained from an investigation of mucormycosis cases among solid organ transplant recipients.</title>
        <authorList>
            <person name="Nguyen M.H."/>
            <person name="Kaul D."/>
            <person name="Muto C."/>
            <person name="Cheng S.J."/>
            <person name="Richter R.A."/>
            <person name="Bruno V.M."/>
            <person name="Liu G."/>
            <person name="Beyhan S."/>
            <person name="Sundermann A.J."/>
            <person name="Mounaud S."/>
            <person name="Pasculle A.W."/>
            <person name="Nierman W.C."/>
            <person name="Driscoll E."/>
            <person name="Cumbie R."/>
            <person name="Clancy C.J."/>
            <person name="Dupont C.L."/>
        </authorList>
    </citation>
    <scope>NUCLEOTIDE SEQUENCE</scope>
    <source>
        <strain evidence="1">GL16</strain>
    </source>
</reference>
<evidence type="ECO:0000313" key="1">
    <source>
        <dbReference type="EMBL" id="KAG1530825.1"/>
    </source>
</evidence>
<accession>A0A9P7C1B1</accession>
<dbReference type="AlphaFoldDB" id="A0A9P7C1B1"/>
<proteinExistence type="predicted"/>
<evidence type="ECO:0000313" key="2">
    <source>
        <dbReference type="Proteomes" id="UP000717996"/>
    </source>
</evidence>
<gene>
    <name evidence="1" type="ORF">G6F51_013718</name>
</gene>
<organism evidence="1 2">
    <name type="scientific">Rhizopus oryzae</name>
    <name type="common">Mucormycosis agent</name>
    <name type="synonym">Rhizopus arrhizus var. delemar</name>
    <dbReference type="NCBI Taxonomy" id="64495"/>
    <lineage>
        <taxon>Eukaryota</taxon>
        <taxon>Fungi</taxon>
        <taxon>Fungi incertae sedis</taxon>
        <taxon>Mucoromycota</taxon>
        <taxon>Mucoromycotina</taxon>
        <taxon>Mucoromycetes</taxon>
        <taxon>Mucorales</taxon>
        <taxon>Mucorineae</taxon>
        <taxon>Rhizopodaceae</taxon>
        <taxon>Rhizopus</taxon>
    </lineage>
</organism>
<name>A0A9P7C1B1_RHIOR</name>
<dbReference type="Proteomes" id="UP000717996">
    <property type="component" value="Unassembled WGS sequence"/>
</dbReference>
<sequence length="81" mass="9113">MSSSLSASGSRFSIRFLAPSRALDQAVPMDHIMTHDNWVPSDTFQDHYQRNQMAMNDFTSTVLSGSNDDEFFDASDNFSLD</sequence>